<dbReference type="Proteomes" id="UP000245014">
    <property type="component" value="Unassembled WGS sequence"/>
</dbReference>
<name>A0A2U2C232_9BACT</name>
<organism evidence="1 2">
    <name type="scientific">Aliarcobacter skirrowii</name>
    <dbReference type="NCBI Taxonomy" id="28200"/>
    <lineage>
        <taxon>Bacteria</taxon>
        <taxon>Pseudomonadati</taxon>
        <taxon>Campylobacterota</taxon>
        <taxon>Epsilonproteobacteria</taxon>
        <taxon>Campylobacterales</taxon>
        <taxon>Arcobacteraceae</taxon>
        <taxon>Aliarcobacter</taxon>
    </lineage>
</organism>
<gene>
    <name evidence="1" type="ORF">DF188_00005</name>
</gene>
<protein>
    <submittedName>
        <fullName evidence="1">Transcriptional regulator</fullName>
    </submittedName>
</protein>
<dbReference type="AlphaFoldDB" id="A0A2U2C232"/>
<sequence length="65" mass="7856">MKMTKRDIAGYLGIDYKTLFNWEKNRPNLYKTIMLGLMVEEIIEKSEKNLEELKELKKEFEQKSK</sequence>
<accession>A0A2U2C232</accession>
<comment type="caution">
    <text evidence="1">The sequence shown here is derived from an EMBL/GenBank/DDBJ whole genome shotgun (WGS) entry which is preliminary data.</text>
</comment>
<dbReference type="RefSeq" id="WP_109066340.1">
    <property type="nucleotide sequence ID" value="NZ_JAUQUK010000048.1"/>
</dbReference>
<evidence type="ECO:0000313" key="2">
    <source>
        <dbReference type="Proteomes" id="UP000245014"/>
    </source>
</evidence>
<reference evidence="1 2" key="1">
    <citation type="submission" date="2018-05" db="EMBL/GenBank/DDBJ databases">
        <title>Antimicrobial susceptibility testing and genomic analysis of Arcobacter skirrowii strains and one Arcobacter butzleri isolated from German poultry farms.</title>
        <authorList>
            <person name="Haenel I."/>
            <person name="Hotzel H."/>
            <person name="Tomaso H."/>
            <person name="Busch A."/>
        </authorList>
    </citation>
    <scope>NUCLEOTIDE SEQUENCE [LARGE SCALE GENOMIC DNA]</scope>
    <source>
        <strain evidence="2">v</strain>
    </source>
</reference>
<proteinExistence type="predicted"/>
<evidence type="ECO:0000313" key="1">
    <source>
        <dbReference type="EMBL" id="PWE23099.1"/>
    </source>
</evidence>
<dbReference type="EMBL" id="QEYI01000001">
    <property type="protein sequence ID" value="PWE23099.1"/>
    <property type="molecule type" value="Genomic_DNA"/>
</dbReference>